<evidence type="ECO:0000313" key="1">
    <source>
        <dbReference type="EMBL" id="GFY70246.1"/>
    </source>
</evidence>
<keyword evidence="2" id="KW-1185">Reference proteome</keyword>
<reference evidence="1" key="1">
    <citation type="submission" date="2020-08" db="EMBL/GenBank/DDBJ databases">
        <title>Multicomponent nature underlies the extraordinary mechanical properties of spider dragline silk.</title>
        <authorList>
            <person name="Kono N."/>
            <person name="Nakamura H."/>
            <person name="Mori M."/>
            <person name="Yoshida Y."/>
            <person name="Ohtoshi R."/>
            <person name="Malay A.D."/>
            <person name="Moran D.A.P."/>
            <person name="Tomita M."/>
            <person name="Numata K."/>
            <person name="Arakawa K."/>
        </authorList>
    </citation>
    <scope>NUCLEOTIDE SEQUENCE</scope>
</reference>
<dbReference type="AlphaFoldDB" id="A0A8X6YFU6"/>
<sequence length="135" mass="15621">MTGNYIKLYTDTFDQRHDLIQILEKLKYQFYRPSNTHNFKLRSSSTDVATNRNSPCYHQPMTQAIITPIPTEQQASTDQEYFHQSLETTIAPHTSSSDSLITIPRTLNFTPSILLFSTDNKKRTPILFDMGRKAF</sequence>
<accession>A0A8X6YFU6</accession>
<dbReference type="Proteomes" id="UP000886998">
    <property type="component" value="Unassembled WGS sequence"/>
</dbReference>
<proteinExistence type="predicted"/>
<evidence type="ECO:0000313" key="2">
    <source>
        <dbReference type="Proteomes" id="UP000886998"/>
    </source>
</evidence>
<comment type="caution">
    <text evidence="1">The sequence shown here is derived from an EMBL/GenBank/DDBJ whole genome shotgun (WGS) entry which is preliminary data.</text>
</comment>
<protein>
    <submittedName>
        <fullName evidence="1">Uncharacterized protein</fullName>
    </submittedName>
</protein>
<organism evidence="1 2">
    <name type="scientific">Trichonephila inaurata madagascariensis</name>
    <dbReference type="NCBI Taxonomy" id="2747483"/>
    <lineage>
        <taxon>Eukaryota</taxon>
        <taxon>Metazoa</taxon>
        <taxon>Ecdysozoa</taxon>
        <taxon>Arthropoda</taxon>
        <taxon>Chelicerata</taxon>
        <taxon>Arachnida</taxon>
        <taxon>Araneae</taxon>
        <taxon>Araneomorphae</taxon>
        <taxon>Entelegynae</taxon>
        <taxon>Araneoidea</taxon>
        <taxon>Nephilidae</taxon>
        <taxon>Trichonephila</taxon>
        <taxon>Trichonephila inaurata</taxon>
    </lineage>
</organism>
<dbReference type="EMBL" id="BMAV01018130">
    <property type="protein sequence ID" value="GFY70246.1"/>
    <property type="molecule type" value="Genomic_DNA"/>
</dbReference>
<gene>
    <name evidence="1" type="ORF">TNIN_392691</name>
</gene>
<name>A0A8X6YFU6_9ARAC</name>